<proteinExistence type="predicted"/>
<dbReference type="EMBL" id="CASHSV030000206">
    <property type="protein sequence ID" value="CAJ2654924.1"/>
    <property type="molecule type" value="Genomic_DNA"/>
</dbReference>
<evidence type="ECO:0000313" key="2">
    <source>
        <dbReference type="Proteomes" id="UP001177021"/>
    </source>
</evidence>
<organism evidence="1 2">
    <name type="scientific">Trifolium pratense</name>
    <name type="common">Red clover</name>
    <dbReference type="NCBI Taxonomy" id="57577"/>
    <lineage>
        <taxon>Eukaryota</taxon>
        <taxon>Viridiplantae</taxon>
        <taxon>Streptophyta</taxon>
        <taxon>Embryophyta</taxon>
        <taxon>Tracheophyta</taxon>
        <taxon>Spermatophyta</taxon>
        <taxon>Magnoliopsida</taxon>
        <taxon>eudicotyledons</taxon>
        <taxon>Gunneridae</taxon>
        <taxon>Pentapetalae</taxon>
        <taxon>rosids</taxon>
        <taxon>fabids</taxon>
        <taxon>Fabales</taxon>
        <taxon>Fabaceae</taxon>
        <taxon>Papilionoideae</taxon>
        <taxon>50 kb inversion clade</taxon>
        <taxon>NPAAA clade</taxon>
        <taxon>Hologalegina</taxon>
        <taxon>IRL clade</taxon>
        <taxon>Trifolieae</taxon>
        <taxon>Trifolium</taxon>
    </lineage>
</organism>
<keyword evidence="2" id="KW-1185">Reference proteome</keyword>
<protein>
    <submittedName>
        <fullName evidence="1">Uncharacterized protein</fullName>
    </submittedName>
</protein>
<reference evidence="1" key="1">
    <citation type="submission" date="2023-10" db="EMBL/GenBank/DDBJ databases">
        <authorList>
            <person name="Rodriguez Cubillos JULIANA M."/>
            <person name="De Vega J."/>
        </authorList>
    </citation>
    <scope>NUCLEOTIDE SEQUENCE</scope>
</reference>
<dbReference type="Proteomes" id="UP001177021">
    <property type="component" value="Unassembled WGS sequence"/>
</dbReference>
<accession>A0ACB0KF19</accession>
<comment type="caution">
    <text evidence="1">The sequence shown here is derived from an EMBL/GenBank/DDBJ whole genome shotgun (WGS) entry which is preliminary data.</text>
</comment>
<sequence>MDPIVMRWKIFSGFSGCFSSHHRATMKKIFCRFPSIYSPSHRATLILIVGMMVALSYYIIALFAAFSTFLASESCNFTFPGYYTRNQAIFKSKLEINKFY</sequence>
<gene>
    <name evidence="1" type="ORF">MILVUS5_LOCUS21963</name>
</gene>
<evidence type="ECO:0000313" key="1">
    <source>
        <dbReference type="EMBL" id="CAJ2654924.1"/>
    </source>
</evidence>
<name>A0ACB0KF19_TRIPR</name>